<comment type="subcellular location">
    <subcellularLocation>
        <location evidence="2">Endoplasmic reticulum membrane</location>
        <topology evidence="2">Multi-pass membrane protein</topology>
    </subcellularLocation>
</comment>
<dbReference type="EC" id="1.14.16.5" evidence="11"/>
<evidence type="ECO:0000256" key="3">
    <source>
        <dbReference type="ARBA" id="ARBA00022692"/>
    </source>
</evidence>
<keyword evidence="9 14" id="KW-0472">Membrane</keyword>
<evidence type="ECO:0000256" key="13">
    <source>
        <dbReference type="ARBA" id="ARBA00047556"/>
    </source>
</evidence>
<dbReference type="InterPro" id="IPR006694">
    <property type="entry name" value="Fatty_acid_hydroxylase"/>
</dbReference>
<evidence type="ECO:0000256" key="4">
    <source>
        <dbReference type="ARBA" id="ARBA00022824"/>
    </source>
</evidence>
<dbReference type="GO" id="GO:0050479">
    <property type="term" value="F:glyceryl-ether monooxygenase activity"/>
    <property type="evidence" value="ECO:0007669"/>
    <property type="project" value="UniProtKB-EC"/>
</dbReference>
<keyword evidence="7" id="KW-0408">Iron</keyword>
<feature type="transmembrane region" description="Helical" evidence="14">
    <location>
        <begin position="91"/>
        <end position="108"/>
    </location>
</feature>
<proteinExistence type="inferred from homology"/>
<evidence type="ECO:0000259" key="16">
    <source>
        <dbReference type="Pfam" id="PF24858"/>
    </source>
</evidence>
<dbReference type="GO" id="GO:0006643">
    <property type="term" value="P:membrane lipid metabolic process"/>
    <property type="evidence" value="ECO:0007669"/>
    <property type="project" value="TreeGrafter"/>
</dbReference>
<keyword evidence="4" id="KW-0256">Endoplasmic reticulum</keyword>
<feature type="transmembrane region" description="Helical" evidence="14">
    <location>
        <begin position="16"/>
        <end position="37"/>
    </location>
</feature>
<keyword evidence="5 14" id="KW-1133">Transmembrane helix</keyword>
<accession>A0A2G8KEQ6</accession>
<keyword evidence="3 14" id="KW-0812">Transmembrane</keyword>
<keyword evidence="8" id="KW-0443">Lipid metabolism</keyword>
<dbReference type="InterPro" id="IPR056853">
    <property type="entry name" value="AGMP_C"/>
</dbReference>
<dbReference type="PANTHER" id="PTHR21624:SF1">
    <property type="entry name" value="ALKYLGLYCEROL MONOOXYGENASE"/>
    <property type="match status" value="1"/>
</dbReference>
<evidence type="ECO:0000256" key="1">
    <source>
        <dbReference type="ARBA" id="ARBA00001962"/>
    </source>
</evidence>
<evidence type="ECO:0000256" key="6">
    <source>
        <dbReference type="ARBA" id="ARBA00023002"/>
    </source>
</evidence>
<dbReference type="InterPro" id="IPR051689">
    <property type="entry name" value="Sterol_desaturase/TMEM195"/>
</dbReference>
<dbReference type="EMBL" id="MRZV01000642">
    <property type="protein sequence ID" value="PIK46473.1"/>
    <property type="molecule type" value="Genomic_DNA"/>
</dbReference>
<comment type="cofactor">
    <cofactor evidence="1">
        <name>Fe cation</name>
        <dbReference type="ChEBI" id="CHEBI:24875"/>
    </cofactor>
</comment>
<dbReference type="Pfam" id="PF04116">
    <property type="entry name" value="FA_hydroxylase"/>
    <property type="match status" value="1"/>
</dbReference>
<feature type="domain" description="Alkylglycerol monooxygenase C-terminal" evidence="16">
    <location>
        <begin position="316"/>
        <end position="381"/>
    </location>
</feature>
<dbReference type="Pfam" id="PF24858">
    <property type="entry name" value="AGMP_C"/>
    <property type="match status" value="1"/>
</dbReference>
<feature type="transmembrane region" description="Helical" evidence="14">
    <location>
        <begin position="344"/>
        <end position="364"/>
    </location>
</feature>
<dbReference type="GO" id="GO:0005789">
    <property type="term" value="C:endoplasmic reticulum membrane"/>
    <property type="evidence" value="ECO:0007669"/>
    <property type="project" value="UniProtKB-SubCell"/>
</dbReference>
<dbReference type="STRING" id="307972.A0A2G8KEQ6"/>
<evidence type="ECO:0000259" key="15">
    <source>
        <dbReference type="Pfam" id="PF04116"/>
    </source>
</evidence>
<evidence type="ECO:0000313" key="17">
    <source>
        <dbReference type="EMBL" id="PIK46473.1"/>
    </source>
</evidence>
<evidence type="ECO:0000313" key="18">
    <source>
        <dbReference type="Proteomes" id="UP000230750"/>
    </source>
</evidence>
<dbReference type="PANTHER" id="PTHR21624">
    <property type="entry name" value="STEROL DESATURASE-RELATED PROTEIN"/>
    <property type="match status" value="1"/>
</dbReference>
<evidence type="ECO:0000256" key="10">
    <source>
        <dbReference type="ARBA" id="ARBA00038190"/>
    </source>
</evidence>
<comment type="similarity">
    <text evidence="10">Belongs to the sterol desaturase family. TMEM195 subfamily.</text>
</comment>
<name>A0A2G8KEQ6_STIJA</name>
<evidence type="ECO:0000256" key="2">
    <source>
        <dbReference type="ARBA" id="ARBA00004477"/>
    </source>
</evidence>
<dbReference type="OrthoDB" id="6354873at2759"/>
<evidence type="ECO:0000256" key="8">
    <source>
        <dbReference type="ARBA" id="ARBA00023098"/>
    </source>
</evidence>
<sequence>MDSLLKTDVITGVRRLFYLSAVFFFVAILLEVAVVLIQGRENVIRLADGISSMTAGMFMMLTAIFIKGFDFAVFGWLHQTFRSVNLVWDSPTAWFLCFFGVDLCYYWFHRMAHEVNILWAAHQVHHSSEDYNLTTALRQSILQRLTSWTFYIPLAPFIPPSLILVHSQFNTLYQFWIHTELIDTLGPLEYILNTPSHHRVHHGRNRYCIDKNYAGTLIIFDRMFGTFEAEKRDDKVVYGLVHPLESYNPLYTQFCHLQWMWQRVLEVDGISNKLSVIFKGPGWDQGKPRTGLIQDIPDIHHPQPKYDPKLPLWGSVYICAHFLINFLVFHFYSEGSGNLNQLSALLGMVYMIYSFTCVGAICDLKWYAPLLESARCLVLLATLTVFDDSMVAFTKLDSVIFTAVRAVFLLSAFMWLPQCIQRFANGKSKQE</sequence>
<dbReference type="Proteomes" id="UP000230750">
    <property type="component" value="Unassembled WGS sequence"/>
</dbReference>
<dbReference type="GO" id="GO:0005506">
    <property type="term" value="F:iron ion binding"/>
    <property type="evidence" value="ECO:0007669"/>
    <property type="project" value="InterPro"/>
</dbReference>
<protein>
    <recommendedName>
        <fullName evidence="12">Alkylglycerol monooxygenase</fullName>
        <ecNumber evidence="11">1.14.16.5</ecNumber>
    </recommendedName>
</protein>
<reference evidence="17 18" key="1">
    <citation type="journal article" date="2017" name="PLoS Biol.">
        <title>The sea cucumber genome provides insights into morphological evolution and visceral regeneration.</title>
        <authorList>
            <person name="Zhang X."/>
            <person name="Sun L."/>
            <person name="Yuan J."/>
            <person name="Sun Y."/>
            <person name="Gao Y."/>
            <person name="Zhang L."/>
            <person name="Li S."/>
            <person name="Dai H."/>
            <person name="Hamel J.F."/>
            <person name="Liu C."/>
            <person name="Yu Y."/>
            <person name="Liu S."/>
            <person name="Lin W."/>
            <person name="Guo K."/>
            <person name="Jin S."/>
            <person name="Xu P."/>
            <person name="Storey K.B."/>
            <person name="Huan P."/>
            <person name="Zhang T."/>
            <person name="Zhou Y."/>
            <person name="Zhang J."/>
            <person name="Lin C."/>
            <person name="Li X."/>
            <person name="Xing L."/>
            <person name="Huo D."/>
            <person name="Sun M."/>
            <person name="Wang L."/>
            <person name="Mercier A."/>
            <person name="Li F."/>
            <person name="Yang H."/>
            <person name="Xiang J."/>
        </authorList>
    </citation>
    <scope>NUCLEOTIDE SEQUENCE [LARGE SCALE GENOMIC DNA]</scope>
    <source>
        <strain evidence="17">Shaxun</strain>
        <tissue evidence="17">Muscle</tissue>
    </source>
</reference>
<dbReference type="GO" id="GO:0008610">
    <property type="term" value="P:lipid biosynthetic process"/>
    <property type="evidence" value="ECO:0007669"/>
    <property type="project" value="InterPro"/>
</dbReference>
<evidence type="ECO:0000256" key="11">
    <source>
        <dbReference type="ARBA" id="ARBA00039026"/>
    </source>
</evidence>
<evidence type="ECO:0000256" key="14">
    <source>
        <dbReference type="SAM" id="Phobius"/>
    </source>
</evidence>
<feature type="transmembrane region" description="Helical" evidence="14">
    <location>
        <begin position="399"/>
        <end position="417"/>
    </location>
</feature>
<feature type="domain" description="Fatty acid hydroxylase" evidence="15">
    <location>
        <begin position="94"/>
        <end position="226"/>
    </location>
</feature>
<keyword evidence="18" id="KW-1185">Reference proteome</keyword>
<evidence type="ECO:0000256" key="9">
    <source>
        <dbReference type="ARBA" id="ARBA00023136"/>
    </source>
</evidence>
<comment type="catalytic activity">
    <reaction evidence="13">
        <text>1-O-(1,2-saturated-alkyl)-sn-glycerol + (6R)-L-erythro-5,6,7,8-tetrahydrobiopterin + O2 = a 1-(1-hydroxyalkyl)-sn-glycerol + (6R)-L-erythro-6,7-dihydrobiopterin + H2O</text>
        <dbReference type="Rhea" id="RHEA:36255"/>
        <dbReference type="ChEBI" id="CHEBI:15377"/>
        <dbReference type="ChEBI" id="CHEBI:15379"/>
        <dbReference type="ChEBI" id="CHEBI:43120"/>
        <dbReference type="ChEBI" id="CHEBI:59560"/>
        <dbReference type="ChEBI" id="CHEBI:73418"/>
        <dbReference type="ChEBI" id="CHEBI:83957"/>
        <dbReference type="EC" id="1.14.16.5"/>
    </reaction>
</comment>
<keyword evidence="6" id="KW-0560">Oxidoreductase</keyword>
<evidence type="ECO:0000256" key="7">
    <source>
        <dbReference type="ARBA" id="ARBA00023004"/>
    </source>
</evidence>
<dbReference type="AlphaFoldDB" id="A0A2G8KEQ6"/>
<evidence type="ECO:0000256" key="5">
    <source>
        <dbReference type="ARBA" id="ARBA00022989"/>
    </source>
</evidence>
<feature type="transmembrane region" description="Helical" evidence="14">
    <location>
        <begin position="310"/>
        <end position="332"/>
    </location>
</feature>
<gene>
    <name evidence="17" type="ORF">BSL78_16659</name>
</gene>
<organism evidence="17 18">
    <name type="scientific">Stichopus japonicus</name>
    <name type="common">Sea cucumber</name>
    <dbReference type="NCBI Taxonomy" id="307972"/>
    <lineage>
        <taxon>Eukaryota</taxon>
        <taxon>Metazoa</taxon>
        <taxon>Echinodermata</taxon>
        <taxon>Eleutherozoa</taxon>
        <taxon>Echinozoa</taxon>
        <taxon>Holothuroidea</taxon>
        <taxon>Aspidochirotacea</taxon>
        <taxon>Aspidochirotida</taxon>
        <taxon>Stichopodidae</taxon>
        <taxon>Apostichopus</taxon>
    </lineage>
</organism>
<evidence type="ECO:0000256" key="12">
    <source>
        <dbReference type="ARBA" id="ARBA00040992"/>
    </source>
</evidence>
<comment type="caution">
    <text evidence="17">The sequence shown here is derived from an EMBL/GenBank/DDBJ whole genome shotgun (WGS) entry which is preliminary data.</text>
</comment>
<keyword evidence="17" id="KW-0503">Monooxygenase</keyword>